<keyword evidence="4" id="KW-0479">Metal-binding</keyword>
<dbReference type="PANTHER" id="PTHR43578">
    <property type="entry name" value="NADH-QUINONE OXIDOREDUCTASE SUBUNIT F"/>
    <property type="match status" value="1"/>
</dbReference>
<protein>
    <submittedName>
        <fullName evidence="8">NADH-quinone oxidoreductase subunit F</fullName>
    </submittedName>
</protein>
<feature type="domain" description="NADH-ubiquinone oxidoreductase 51kDa subunit iron-sulphur binding" evidence="7">
    <location>
        <begin position="328"/>
        <end position="373"/>
    </location>
</feature>
<dbReference type="InterPro" id="IPR019575">
    <property type="entry name" value="Nuop51_4Fe4S-bd"/>
</dbReference>
<dbReference type="Pfam" id="PF10531">
    <property type="entry name" value="SLBB"/>
    <property type="match status" value="1"/>
</dbReference>
<dbReference type="GO" id="GO:0051539">
    <property type="term" value="F:4 iron, 4 sulfur cluster binding"/>
    <property type="evidence" value="ECO:0007669"/>
    <property type="project" value="UniProtKB-KW"/>
</dbReference>
<evidence type="ECO:0000313" key="9">
    <source>
        <dbReference type="Proteomes" id="UP000245212"/>
    </source>
</evidence>
<dbReference type="InterPro" id="IPR019554">
    <property type="entry name" value="Soluble_ligand-bd"/>
</dbReference>
<evidence type="ECO:0000256" key="2">
    <source>
        <dbReference type="ARBA" id="ARBA00007523"/>
    </source>
</evidence>
<dbReference type="Pfam" id="PF10589">
    <property type="entry name" value="NADH_4Fe-4S"/>
    <property type="match status" value="1"/>
</dbReference>
<evidence type="ECO:0000256" key="6">
    <source>
        <dbReference type="ARBA" id="ARBA00023014"/>
    </source>
</evidence>
<keyword evidence="3" id="KW-0004">4Fe-4S</keyword>
<gene>
    <name evidence="8" type="ORF">DD235_00165</name>
</gene>
<name>A0A2V1K4N5_9BURK</name>
<evidence type="ECO:0000256" key="5">
    <source>
        <dbReference type="ARBA" id="ARBA00023004"/>
    </source>
</evidence>
<evidence type="ECO:0000256" key="1">
    <source>
        <dbReference type="ARBA" id="ARBA00001917"/>
    </source>
</evidence>
<keyword evidence="9" id="KW-1185">Reference proteome</keyword>
<dbReference type="SUPFAM" id="SSF142984">
    <property type="entry name" value="Nqo1 middle domain-like"/>
    <property type="match status" value="1"/>
</dbReference>
<dbReference type="InterPro" id="IPR011538">
    <property type="entry name" value="Nuo51_FMN-bd"/>
</dbReference>
<dbReference type="Proteomes" id="UP000245212">
    <property type="component" value="Unassembled WGS sequence"/>
</dbReference>
<keyword evidence="5" id="KW-0408">Iron</keyword>
<evidence type="ECO:0000256" key="3">
    <source>
        <dbReference type="ARBA" id="ARBA00022485"/>
    </source>
</evidence>
<dbReference type="GO" id="GO:0046872">
    <property type="term" value="F:metal ion binding"/>
    <property type="evidence" value="ECO:0007669"/>
    <property type="project" value="UniProtKB-KW"/>
</dbReference>
<dbReference type="SUPFAM" id="SSF140490">
    <property type="entry name" value="Nqo1C-terminal domain-like"/>
    <property type="match status" value="1"/>
</dbReference>
<dbReference type="SUPFAM" id="SSF142019">
    <property type="entry name" value="Nqo1 FMN-binding domain-like"/>
    <property type="match status" value="1"/>
</dbReference>
<evidence type="ECO:0000313" key="8">
    <source>
        <dbReference type="EMBL" id="PWF25530.1"/>
    </source>
</evidence>
<dbReference type="SMART" id="SM00928">
    <property type="entry name" value="NADH_4Fe-4S"/>
    <property type="match status" value="1"/>
</dbReference>
<evidence type="ECO:0000256" key="4">
    <source>
        <dbReference type="ARBA" id="ARBA00022723"/>
    </source>
</evidence>
<dbReference type="Gene3D" id="1.20.1440.230">
    <property type="entry name" value="NADH-ubiquinone oxidoreductase 51kDa subunit, iron-sulphur binding domain"/>
    <property type="match status" value="1"/>
</dbReference>
<reference evidence="9" key="1">
    <citation type="submission" date="2018-05" db="EMBL/GenBank/DDBJ databases">
        <authorList>
            <person name="Li Y."/>
        </authorList>
    </citation>
    <scope>NUCLEOTIDE SEQUENCE [LARGE SCALE GENOMIC DNA]</scope>
    <source>
        <strain evidence="9">3d-2-2</strain>
    </source>
</reference>
<dbReference type="Gene3D" id="3.10.20.600">
    <property type="match status" value="1"/>
</dbReference>
<dbReference type="InterPro" id="IPR037225">
    <property type="entry name" value="Nuo51_FMN-bd_sf"/>
</dbReference>
<evidence type="ECO:0000259" key="7">
    <source>
        <dbReference type="SMART" id="SM00928"/>
    </source>
</evidence>
<dbReference type="RefSeq" id="WP_109060934.1">
    <property type="nucleotide sequence ID" value="NZ_QETA01000001.1"/>
</dbReference>
<comment type="similarity">
    <text evidence="2">Belongs to the complex I 51 kDa subunit family.</text>
</comment>
<keyword evidence="6" id="KW-0411">Iron-sulfur</keyword>
<proteinExistence type="inferred from homology"/>
<sequence>MADFEPVLLHPSRQVGADLDAWLAAGGGQGLQAALAQPDAVIGTLQAAGLRGMGGAGFPTWRKWAGMTEVEAPDGVRHIVCNGNEDEPGTFKDRHLLLHTPHQIIEGMLIAAVALRASHVTLYANPHQAEALVALRLAVAQWRASPLLGRVADCLGRMPELNVTPSSGRYIGGEDTAVISWLEGGFPFPRRKPPFPTQQGVGGAPTLVNNVETFANVPHILSRGAEWYRSLGQGEAAGTKLYSLSGDVLNPGLYELPMGTSLQDLVFVHGGGMLQGRAFKAVFTGGPSNTLLTAADLDVALDFDSVRARKSRLGTGAMIVISEGTSVVRKVSEYIDFFAAGSCGQCPSCKCGTFQLSRLLHRFDSGHGSADDLRALRNLCGILPSSGRCGLIDGAVTVVESSLHTFPEEYGAVRQPPA</sequence>
<comment type="caution">
    <text evidence="8">The sequence shown here is derived from an EMBL/GenBank/DDBJ whole genome shotgun (WGS) entry which is preliminary data.</text>
</comment>
<organism evidence="8 9">
    <name type="scientific">Corticimicrobacter populi</name>
    <dbReference type="NCBI Taxonomy" id="2175229"/>
    <lineage>
        <taxon>Bacteria</taxon>
        <taxon>Pseudomonadati</taxon>
        <taxon>Pseudomonadota</taxon>
        <taxon>Betaproteobacteria</taxon>
        <taxon>Burkholderiales</taxon>
        <taxon>Alcaligenaceae</taxon>
        <taxon>Corticimicrobacter</taxon>
    </lineage>
</organism>
<accession>A0A2V1K4N5</accession>
<comment type="cofactor">
    <cofactor evidence="1">
        <name>FMN</name>
        <dbReference type="ChEBI" id="CHEBI:58210"/>
    </cofactor>
</comment>
<dbReference type="Pfam" id="PF01512">
    <property type="entry name" value="Complex1_51K"/>
    <property type="match status" value="1"/>
</dbReference>
<dbReference type="EMBL" id="QETA01000001">
    <property type="protein sequence ID" value="PWF25530.1"/>
    <property type="molecule type" value="Genomic_DNA"/>
</dbReference>
<dbReference type="PANTHER" id="PTHR43578:SF3">
    <property type="entry name" value="NADH-QUINONE OXIDOREDUCTASE SUBUNIT F"/>
    <property type="match status" value="1"/>
</dbReference>
<dbReference type="AlphaFoldDB" id="A0A2V1K4N5"/>
<dbReference type="InterPro" id="IPR037207">
    <property type="entry name" value="Nuop51_4Fe4S-bd_sf"/>
</dbReference>
<dbReference type="Gene3D" id="3.40.50.11540">
    <property type="entry name" value="NADH-ubiquinone oxidoreductase 51kDa subunit"/>
    <property type="match status" value="1"/>
</dbReference>